<evidence type="ECO:0000256" key="1">
    <source>
        <dbReference type="ARBA" id="ARBA00004162"/>
    </source>
</evidence>
<organism evidence="12 13">
    <name type="scientific">Arcicella aquatica</name>
    <dbReference type="NCBI Taxonomy" id="217141"/>
    <lineage>
        <taxon>Bacteria</taxon>
        <taxon>Pseudomonadati</taxon>
        <taxon>Bacteroidota</taxon>
        <taxon>Cytophagia</taxon>
        <taxon>Cytophagales</taxon>
        <taxon>Flectobacillaceae</taxon>
        <taxon>Arcicella</taxon>
    </lineage>
</organism>
<comment type="subcellular location">
    <subcellularLocation>
        <location evidence="1">Cell membrane</location>
        <topology evidence="1">Single-pass membrane protein</topology>
    </subcellularLocation>
</comment>
<dbReference type="Pfam" id="PF22571">
    <property type="entry name" value="LiaI-LiaF-TM_PspC"/>
    <property type="match status" value="1"/>
</dbReference>
<evidence type="ECO:0000256" key="6">
    <source>
        <dbReference type="SAM" id="MobiDB-lite"/>
    </source>
</evidence>
<evidence type="ECO:0000259" key="11">
    <source>
        <dbReference type="Pfam" id="PF22744"/>
    </source>
</evidence>
<evidence type="ECO:0000313" key="13">
    <source>
        <dbReference type="Proteomes" id="UP001304671"/>
    </source>
</evidence>
<keyword evidence="3 7" id="KW-0812">Transmembrane</keyword>
<feature type="transmembrane region" description="Helical" evidence="7">
    <location>
        <begin position="382"/>
        <end position="410"/>
    </location>
</feature>
<keyword evidence="2" id="KW-1003">Cell membrane</keyword>
<feature type="compositionally biased region" description="Basic and acidic residues" evidence="6">
    <location>
        <begin position="100"/>
        <end position="116"/>
    </location>
</feature>
<evidence type="ECO:0000256" key="4">
    <source>
        <dbReference type="ARBA" id="ARBA00022989"/>
    </source>
</evidence>
<keyword evidence="5 7" id="KW-0472">Membrane</keyword>
<keyword evidence="13" id="KW-1185">Reference proteome</keyword>
<feature type="domain" description="PspC-related ToastRack" evidence="11">
    <location>
        <begin position="490"/>
        <end position="599"/>
    </location>
</feature>
<protein>
    <submittedName>
        <fullName evidence="12">PspC domain-containing protein</fullName>
    </submittedName>
</protein>
<keyword evidence="4 7" id="KW-1133">Transmembrane helix</keyword>
<dbReference type="PANTHER" id="PTHR33885:SF3">
    <property type="entry name" value="PHAGE SHOCK PROTEIN C"/>
    <property type="match status" value="1"/>
</dbReference>
<dbReference type="EMBL" id="JAYFUL010000015">
    <property type="protein sequence ID" value="MEA5258293.1"/>
    <property type="molecule type" value="Genomic_DNA"/>
</dbReference>
<feature type="transmembrane region" description="Helical" evidence="7">
    <location>
        <begin position="316"/>
        <end position="335"/>
    </location>
</feature>
<evidence type="ECO:0000256" key="3">
    <source>
        <dbReference type="ARBA" id="ARBA00022692"/>
    </source>
</evidence>
<feature type="domain" description="Phage shock protein PspC N-terminal" evidence="8">
    <location>
        <begin position="208"/>
        <end position="265"/>
    </location>
</feature>
<evidence type="ECO:0000259" key="10">
    <source>
        <dbReference type="Pfam" id="PF22571"/>
    </source>
</evidence>
<reference evidence="12 13" key="1">
    <citation type="submission" date="2023-12" db="EMBL/GenBank/DDBJ databases">
        <title>Novel species of the genus Arcicella isolated from rivers.</title>
        <authorList>
            <person name="Lu H."/>
        </authorList>
    </citation>
    <scope>NUCLEOTIDE SEQUENCE [LARGE SCALE GENOMIC DNA]</scope>
    <source>
        <strain evidence="12 13">LMG 21963</strain>
    </source>
</reference>
<dbReference type="InterPro" id="IPR054319">
    <property type="entry name" value="PspC-rel_ToastRack"/>
</dbReference>
<feature type="domain" description="Putative auto-transporter adhesin head GIN" evidence="9">
    <location>
        <begin position="631"/>
        <end position="794"/>
    </location>
</feature>
<dbReference type="PANTHER" id="PTHR33885">
    <property type="entry name" value="PHAGE SHOCK PROTEIN C"/>
    <property type="match status" value="1"/>
</dbReference>
<dbReference type="InterPro" id="IPR054321">
    <property type="entry name" value="PspC-rel_TM"/>
</dbReference>
<evidence type="ECO:0000313" key="12">
    <source>
        <dbReference type="EMBL" id="MEA5258293.1"/>
    </source>
</evidence>
<accession>A0ABU5QML2</accession>
<dbReference type="InterPro" id="IPR021255">
    <property type="entry name" value="DUF2807"/>
</dbReference>
<evidence type="ECO:0000259" key="8">
    <source>
        <dbReference type="Pfam" id="PF04024"/>
    </source>
</evidence>
<feature type="transmembrane region" description="Helical" evidence="7">
    <location>
        <begin position="238"/>
        <end position="262"/>
    </location>
</feature>
<dbReference type="Pfam" id="PF04024">
    <property type="entry name" value="PspC"/>
    <property type="match status" value="2"/>
</dbReference>
<dbReference type="Gene3D" id="2.160.20.120">
    <property type="match status" value="2"/>
</dbReference>
<evidence type="ECO:0000256" key="2">
    <source>
        <dbReference type="ARBA" id="ARBA00022475"/>
    </source>
</evidence>
<feature type="transmembrane region" description="Helical" evidence="7">
    <location>
        <begin position="142"/>
        <end position="161"/>
    </location>
</feature>
<feature type="region of interest" description="Disordered" evidence="6">
    <location>
        <begin position="97"/>
        <end position="116"/>
    </location>
</feature>
<feature type="transmembrane region" description="Helical" evidence="7">
    <location>
        <begin position="341"/>
        <end position="361"/>
    </location>
</feature>
<feature type="domain" description="Phage shock protein PspC N-terminal" evidence="8">
    <location>
        <begin position="132"/>
        <end position="197"/>
    </location>
</feature>
<dbReference type="Pfam" id="PF22744">
    <property type="entry name" value="Toast-rack_PspC-Cterm"/>
    <property type="match status" value="1"/>
</dbReference>
<dbReference type="Pfam" id="PF10988">
    <property type="entry name" value="DUF2807"/>
    <property type="match status" value="1"/>
</dbReference>
<evidence type="ECO:0000256" key="7">
    <source>
        <dbReference type="SAM" id="Phobius"/>
    </source>
</evidence>
<proteinExistence type="predicted"/>
<comment type="caution">
    <text evidence="12">The sequence shown here is derived from an EMBL/GenBank/DDBJ whole genome shotgun (WGS) entry which is preliminary data.</text>
</comment>
<feature type="domain" description="PspC-related transmembrane region" evidence="10">
    <location>
        <begin position="306"/>
        <end position="444"/>
    </location>
</feature>
<evidence type="ECO:0000259" key="9">
    <source>
        <dbReference type="Pfam" id="PF10988"/>
    </source>
</evidence>
<feature type="transmembrane region" description="Helical" evidence="7">
    <location>
        <begin position="416"/>
        <end position="438"/>
    </location>
</feature>
<name>A0ABU5QML2_9BACT</name>
<dbReference type="RefSeq" id="WP_323249276.1">
    <property type="nucleotide sequence ID" value="NZ_JAYFUL010000015.1"/>
</dbReference>
<dbReference type="Proteomes" id="UP001304671">
    <property type="component" value="Unassembled WGS sequence"/>
</dbReference>
<gene>
    <name evidence="12" type="ORF">VB264_10920</name>
</gene>
<dbReference type="InterPro" id="IPR007168">
    <property type="entry name" value="Phageshock_PspC_N"/>
</dbReference>
<sequence>MKKTISINIAGIVFHIEEDGFERLNAYLKSIQKYFASYEGSKEIVADIEARIAEKFWTKHKSEDSQVITIEDVDGLIASMGSVSDFAAIEEDEDFAVGGQKKEEPKEEKKQEEYQERKAHTYENSRFASHDRKLYRDVKRKLLGGVCAGLAHNLGFDPLWIRLTFLFFLLGIGPITAGILSGVTFVLYIACWIAFPANAALEEDDRIRKFYLNPDGKVMGGVVSGIASYTGWDLGMLRFVFVLSIFLFGSGVVLYLILWAIAPEAKSLTDKMQMSGEPITLENIESNIKRTLHSEGKPEDTLTRILLLPFRVISQVFKALGPFTVFLASIARIFVGGMMTFSGVIFIIALFFSLFVGLTALENANVYIGDHLPVGLIARDASPLLFLGGFLTLAVPAFVVACAGISLVIRRNLFNAIIWQSLLGVFLIGLLSTMYTGVKYAKNFAKTASIEENVTFNFNQKTPIFDINYTGLDQDWEPSVELIGYDGTDIKIEKIFRADGADKKDAEINAMSVMYNIVQKDSVLKFDDRFEFKDDAHFRDQRIRMKVYIPYGKTFSMTRGFASFVDNNFDGGYFDESAGDLFKGSIWKFTKDGDLTCENRFPKRNSDHNSDDEQYGFPDGVSIQTLPLKDFENIRVNLSGISNVLVNQADEFSVEVSSAGENALEKLKYTVSDGTLIIEAKDGQKPSDIYDIHISMPRLKGFAIKGGVGTSKIKNFDGEELLVDLANGVKLKVSGNYNKLKAKLDNESKLESFDLDVVSATLEVKGTASAEINVREKLDAKTVGFGSIRYRGEPSVNRSVQEGGSIEKEQD</sequence>
<dbReference type="InterPro" id="IPR052027">
    <property type="entry name" value="PspC"/>
</dbReference>
<feature type="transmembrane region" description="Helical" evidence="7">
    <location>
        <begin position="167"/>
        <end position="195"/>
    </location>
</feature>
<evidence type="ECO:0000256" key="5">
    <source>
        <dbReference type="ARBA" id="ARBA00023136"/>
    </source>
</evidence>